<evidence type="ECO:0000259" key="4">
    <source>
        <dbReference type="PROSITE" id="PS50234"/>
    </source>
</evidence>
<evidence type="ECO:0000313" key="6">
    <source>
        <dbReference type="Proteomes" id="UP001597452"/>
    </source>
</evidence>
<dbReference type="SUPFAM" id="SSF53300">
    <property type="entry name" value="vWA-like"/>
    <property type="match status" value="1"/>
</dbReference>
<reference evidence="6" key="1">
    <citation type="journal article" date="2019" name="Int. J. Syst. Evol. Microbiol.">
        <title>The Global Catalogue of Microorganisms (GCM) 10K type strain sequencing project: providing services to taxonomists for standard genome sequencing and annotation.</title>
        <authorList>
            <consortium name="The Broad Institute Genomics Platform"/>
            <consortium name="The Broad Institute Genome Sequencing Center for Infectious Disease"/>
            <person name="Wu L."/>
            <person name="Ma J."/>
        </authorList>
    </citation>
    <scope>NUCLEOTIDE SEQUENCE [LARGE SCALE GENOMIC DNA]</scope>
    <source>
        <strain evidence="6">TISTR 1571</strain>
    </source>
</reference>
<gene>
    <name evidence="5" type="ORF">ACFSW4_07760</name>
</gene>
<keyword evidence="3" id="KW-0732">Signal</keyword>
<dbReference type="EMBL" id="JBHUMZ010000019">
    <property type="protein sequence ID" value="MFD2638754.1"/>
    <property type="molecule type" value="Genomic_DNA"/>
</dbReference>
<feature type="coiled-coil region" evidence="1">
    <location>
        <begin position="436"/>
        <end position="463"/>
    </location>
</feature>
<comment type="caution">
    <text evidence="5">The sequence shown here is derived from an EMBL/GenBank/DDBJ whole genome shotgun (WGS) entry which is preliminary data.</text>
</comment>
<sequence>MTKKMRWLTLILIILIVFTGCNKEDDTPKNSDSDNDQTKTENSESEPQNDENQTEEKAADKQAAEAEEGLTLNDFKPIPTDVEGLAKQTSGKFADPKSVYDLEDELKKEMNQLGPMSENPTDEEYEKYLRFIYSLVKENYPNPENVIKKWEFASFGSPDLPDSKFHFKENYNVEIILDSSGSMANPAGNGTRMDVAKKSIKEFLSEVPEEANVSLRVYGHKGTGADSDKEMSCNAIEQVYGFNTYHEDKFQKSLNQFKPMGWTPLADALKQSQEALSQFDSKKNTNLIYVVSDGIETCDGDPVAVAKELSKSNAQPIINIIGFQTDAEAQKQLEKMAEVSGGIFASASNEEELQEEFERAEEVLDAWKDWKDDAMQDLEAKRVNSSFDIMGLHNEWSFTTMSTSNQMKAVVNVSQDLGFFTIDQLSEMKSRIDTVISEIDSTVDQLEKDLEELRDKNLEEARKIVEEKYNKQTTQDD</sequence>
<evidence type="ECO:0000256" key="1">
    <source>
        <dbReference type="SAM" id="Coils"/>
    </source>
</evidence>
<dbReference type="PROSITE" id="PS51257">
    <property type="entry name" value="PROKAR_LIPOPROTEIN"/>
    <property type="match status" value="1"/>
</dbReference>
<evidence type="ECO:0000313" key="5">
    <source>
        <dbReference type="EMBL" id="MFD2638754.1"/>
    </source>
</evidence>
<organism evidence="5 6">
    <name type="scientific">Piscibacillus salipiscarius</name>
    <dbReference type="NCBI Taxonomy" id="299480"/>
    <lineage>
        <taxon>Bacteria</taxon>
        <taxon>Bacillati</taxon>
        <taxon>Bacillota</taxon>
        <taxon>Bacilli</taxon>
        <taxon>Bacillales</taxon>
        <taxon>Bacillaceae</taxon>
        <taxon>Piscibacillus</taxon>
    </lineage>
</organism>
<keyword evidence="6" id="KW-1185">Reference proteome</keyword>
<dbReference type="Proteomes" id="UP001597452">
    <property type="component" value="Unassembled WGS sequence"/>
</dbReference>
<feature type="region of interest" description="Disordered" evidence="2">
    <location>
        <begin position="23"/>
        <end position="77"/>
    </location>
</feature>
<proteinExistence type="predicted"/>
<name>A0ABW5Q9U3_9BACI</name>
<feature type="compositionally biased region" description="Basic and acidic residues" evidence="2">
    <location>
        <begin position="54"/>
        <end position="64"/>
    </location>
</feature>
<dbReference type="SMART" id="SM00327">
    <property type="entry name" value="VWA"/>
    <property type="match status" value="1"/>
</dbReference>
<feature type="chain" id="PRO_5045458775" evidence="3">
    <location>
        <begin position="24"/>
        <end position="477"/>
    </location>
</feature>
<evidence type="ECO:0000256" key="3">
    <source>
        <dbReference type="SAM" id="SignalP"/>
    </source>
</evidence>
<dbReference type="InterPro" id="IPR036465">
    <property type="entry name" value="vWFA_dom_sf"/>
</dbReference>
<keyword evidence="1" id="KW-0175">Coiled coil</keyword>
<protein>
    <submittedName>
        <fullName evidence="5">VWA domain-containing protein</fullName>
    </submittedName>
</protein>
<accession>A0ABW5Q9U3</accession>
<dbReference type="RefSeq" id="WP_377328509.1">
    <property type="nucleotide sequence ID" value="NZ_JBHUMZ010000019.1"/>
</dbReference>
<dbReference type="Pfam" id="PF13519">
    <property type="entry name" value="VWA_2"/>
    <property type="match status" value="1"/>
</dbReference>
<feature type="compositionally biased region" description="Basic and acidic residues" evidence="2">
    <location>
        <begin position="23"/>
        <end position="42"/>
    </location>
</feature>
<feature type="compositionally biased region" description="Acidic residues" evidence="2">
    <location>
        <begin position="43"/>
        <end position="53"/>
    </location>
</feature>
<dbReference type="InterPro" id="IPR002035">
    <property type="entry name" value="VWF_A"/>
</dbReference>
<dbReference type="PROSITE" id="PS50234">
    <property type="entry name" value="VWFA"/>
    <property type="match status" value="1"/>
</dbReference>
<feature type="domain" description="VWFA" evidence="4">
    <location>
        <begin position="172"/>
        <end position="363"/>
    </location>
</feature>
<evidence type="ECO:0000256" key="2">
    <source>
        <dbReference type="SAM" id="MobiDB-lite"/>
    </source>
</evidence>
<feature type="signal peptide" evidence="3">
    <location>
        <begin position="1"/>
        <end position="23"/>
    </location>
</feature>
<dbReference type="Gene3D" id="3.40.50.410">
    <property type="entry name" value="von Willebrand factor, type A domain"/>
    <property type="match status" value="1"/>
</dbReference>